<comment type="caution">
    <text evidence="4">The sequence shown here is derived from an EMBL/GenBank/DDBJ whole genome shotgun (WGS) entry which is preliminary data.</text>
</comment>
<evidence type="ECO:0000256" key="2">
    <source>
        <dbReference type="SAM" id="MobiDB-lite"/>
    </source>
</evidence>
<dbReference type="AlphaFoldDB" id="A0AAV5AFM3"/>
<feature type="coiled-coil region" evidence="1">
    <location>
        <begin position="81"/>
        <end position="113"/>
    </location>
</feature>
<protein>
    <recommendedName>
        <fullName evidence="3">DUF3835 domain-containing protein</fullName>
    </recommendedName>
</protein>
<evidence type="ECO:0000256" key="1">
    <source>
        <dbReference type="SAM" id="Coils"/>
    </source>
</evidence>
<feature type="compositionally biased region" description="Low complexity" evidence="2">
    <location>
        <begin position="175"/>
        <end position="192"/>
    </location>
</feature>
<keyword evidence="1" id="KW-0175">Coiled coil</keyword>
<accession>A0AAV5AFM3</accession>
<proteinExistence type="predicted"/>
<feature type="region of interest" description="Disordered" evidence="2">
    <location>
        <begin position="502"/>
        <end position="562"/>
    </location>
</feature>
<feature type="compositionally biased region" description="Basic and acidic residues" evidence="2">
    <location>
        <begin position="287"/>
        <end position="296"/>
    </location>
</feature>
<feature type="region of interest" description="Disordered" evidence="2">
    <location>
        <begin position="1"/>
        <end position="26"/>
    </location>
</feature>
<feature type="compositionally biased region" description="Polar residues" evidence="2">
    <location>
        <begin position="432"/>
        <end position="446"/>
    </location>
</feature>
<feature type="compositionally biased region" description="Polar residues" evidence="2">
    <location>
        <begin position="390"/>
        <end position="414"/>
    </location>
</feature>
<dbReference type="Proteomes" id="UP001050691">
    <property type="component" value="Unassembled WGS sequence"/>
</dbReference>
<gene>
    <name evidence="4" type="ORF">Clacol_006775</name>
</gene>
<feature type="region of interest" description="Disordered" evidence="2">
    <location>
        <begin position="277"/>
        <end position="301"/>
    </location>
</feature>
<dbReference type="EMBL" id="BPWL01000007">
    <property type="protein sequence ID" value="GJJ12532.1"/>
    <property type="molecule type" value="Genomic_DNA"/>
</dbReference>
<reference evidence="4" key="1">
    <citation type="submission" date="2021-10" db="EMBL/GenBank/DDBJ databases">
        <title>De novo Genome Assembly of Clathrus columnatus (Basidiomycota, Fungi) Using Illumina and Nanopore Sequence Data.</title>
        <authorList>
            <person name="Ogiso-Tanaka E."/>
            <person name="Itagaki H."/>
            <person name="Hosoya T."/>
            <person name="Hosaka K."/>
        </authorList>
    </citation>
    <scope>NUCLEOTIDE SEQUENCE</scope>
    <source>
        <strain evidence="4">MO-923</strain>
    </source>
</reference>
<feature type="region of interest" description="Disordered" evidence="2">
    <location>
        <begin position="147"/>
        <end position="253"/>
    </location>
</feature>
<evidence type="ECO:0000259" key="3">
    <source>
        <dbReference type="Pfam" id="PF12927"/>
    </source>
</evidence>
<name>A0AAV5AFM3_9AGAM</name>
<dbReference type="Pfam" id="PF12927">
    <property type="entry name" value="DUF3835"/>
    <property type="match status" value="1"/>
</dbReference>
<feature type="domain" description="DUF3835" evidence="3">
    <location>
        <begin position="242"/>
        <end position="320"/>
    </location>
</feature>
<organism evidence="4 5">
    <name type="scientific">Clathrus columnatus</name>
    <dbReference type="NCBI Taxonomy" id="1419009"/>
    <lineage>
        <taxon>Eukaryota</taxon>
        <taxon>Fungi</taxon>
        <taxon>Dikarya</taxon>
        <taxon>Basidiomycota</taxon>
        <taxon>Agaricomycotina</taxon>
        <taxon>Agaricomycetes</taxon>
        <taxon>Phallomycetidae</taxon>
        <taxon>Phallales</taxon>
        <taxon>Clathraceae</taxon>
        <taxon>Clathrus</taxon>
    </lineage>
</organism>
<sequence length="562" mass="62472">MSPESSPAPMTKGETKELSQLNEEGLPIVEIIEPVPDDLDTPSLTAATDEYEYIEDHYLEPLSNLSPEALALNRQRRDKILQMLEEEEERETRRTEQERRLELQRQRELARKQMEIRMLNQGFEIEKRRKAKEVELRMAKALVTSKSEDTELESTTTHNQKKTVTFVEPHEDFPKTTSQSLSSSSKKPMKMTVIERTPVSMPVSGPSSAEKPSFAREKAASSRSIKFIDSGRDSDDELEPDNDTNSTASMESFDEDIVLSAKLHRELALEYHTRREALASRGVDLSSQEKTKKTDWDQEDVPLEATLAKQPPKPSMSRFKGVDLTTFGTAVLPPETLSNSVRMGKLVNGQLVASPLDEEKEDEEMEEETIRKLLLRSMDQYAGIASQVLGPSSNGSYWPQSEDSSAATTHSISKGQAGVNLKPPKTSHFKYNRTQSRPATVHSSVETAPELSETPLVGNPTFTSKHTSTIINSPSFPGSNPSSIADPPFFSSVIDSTSFSQAFPGASSDKKTGPAVFSKSSRLSPMKGPVGDVLERSPMAVETRLESDRKSRKPSRFSMDRA</sequence>
<evidence type="ECO:0000313" key="5">
    <source>
        <dbReference type="Proteomes" id="UP001050691"/>
    </source>
</evidence>
<feature type="compositionally biased region" description="Polar residues" evidence="2">
    <location>
        <begin position="460"/>
        <end position="469"/>
    </location>
</feature>
<feature type="compositionally biased region" description="Low complexity" evidence="2">
    <location>
        <begin position="470"/>
        <end position="483"/>
    </location>
</feature>
<keyword evidence="5" id="KW-1185">Reference proteome</keyword>
<evidence type="ECO:0000313" key="4">
    <source>
        <dbReference type="EMBL" id="GJJ12532.1"/>
    </source>
</evidence>
<dbReference type="InterPro" id="IPR024325">
    <property type="entry name" value="DUF3835"/>
</dbReference>
<feature type="region of interest" description="Disordered" evidence="2">
    <location>
        <begin position="390"/>
        <end position="483"/>
    </location>
</feature>